<evidence type="ECO:0000313" key="3">
    <source>
        <dbReference type="Proteomes" id="UP000233766"/>
    </source>
</evidence>
<keyword evidence="1" id="KW-0472">Membrane</keyword>
<dbReference type="InterPro" id="IPR033458">
    <property type="entry name" value="DUF5134"/>
</dbReference>
<feature type="transmembrane region" description="Helical" evidence="1">
    <location>
        <begin position="185"/>
        <end position="205"/>
    </location>
</feature>
<proteinExistence type="predicted"/>
<feature type="transmembrane region" description="Helical" evidence="1">
    <location>
        <begin position="113"/>
        <end position="131"/>
    </location>
</feature>
<feature type="transmembrane region" description="Helical" evidence="1">
    <location>
        <begin position="82"/>
        <end position="101"/>
    </location>
</feature>
<protein>
    <submittedName>
        <fullName evidence="2">Uncharacterized protein DUF5134</fullName>
    </submittedName>
</protein>
<comment type="caution">
    <text evidence="2">The sequence shown here is derived from an EMBL/GenBank/DDBJ whole genome shotgun (WGS) entry which is preliminary data.</text>
</comment>
<accession>A0A2N3VGL5</accession>
<dbReference type="Proteomes" id="UP000233766">
    <property type="component" value="Unassembled WGS sequence"/>
</dbReference>
<organism evidence="2 3">
    <name type="scientific">Nocardia fluminea</name>
    <dbReference type="NCBI Taxonomy" id="134984"/>
    <lineage>
        <taxon>Bacteria</taxon>
        <taxon>Bacillati</taxon>
        <taxon>Actinomycetota</taxon>
        <taxon>Actinomycetes</taxon>
        <taxon>Mycobacteriales</taxon>
        <taxon>Nocardiaceae</taxon>
        <taxon>Nocardia</taxon>
    </lineage>
</organism>
<sequence length="206" mass="21830">MVVRVSTRKWWGVADFVEQYAFVRWPVVAAFVLATCIVATRLTRRTPLTHRIDTASDSAHLLMCLVMLTMLVFPAATDPHAMRALLTALTVAFAILLAERVMGWLTGSAPDGVVALGYHTVAAAAMLYAMAGHGAVHGAGGASWPAVVLAVLFGLDALLALGTAGHRSAWHRFVHPAGAHPLTSALVPHVVMDIGTAFMLIAAFGR</sequence>
<feature type="transmembrane region" description="Helical" evidence="1">
    <location>
        <begin position="20"/>
        <end position="39"/>
    </location>
</feature>
<dbReference type="EMBL" id="PJMW01000002">
    <property type="protein sequence ID" value="PKV80762.1"/>
    <property type="molecule type" value="Genomic_DNA"/>
</dbReference>
<reference evidence="2 3" key="1">
    <citation type="submission" date="2017-12" db="EMBL/GenBank/DDBJ databases">
        <title>Sequencing the genomes of 1000 Actinobacteria strains.</title>
        <authorList>
            <person name="Klenk H.-P."/>
        </authorList>
    </citation>
    <scope>NUCLEOTIDE SEQUENCE [LARGE SCALE GENOMIC DNA]</scope>
    <source>
        <strain evidence="2 3">DSM 44489</strain>
    </source>
</reference>
<keyword evidence="1" id="KW-1133">Transmembrane helix</keyword>
<dbReference type="AlphaFoldDB" id="A0A2N3VGL5"/>
<evidence type="ECO:0000313" key="2">
    <source>
        <dbReference type="EMBL" id="PKV80762.1"/>
    </source>
</evidence>
<gene>
    <name evidence="2" type="ORF">ATK86_5195</name>
</gene>
<dbReference type="Pfam" id="PF17197">
    <property type="entry name" value="DUF5134"/>
    <property type="match status" value="1"/>
</dbReference>
<keyword evidence="1" id="KW-0812">Transmembrane</keyword>
<name>A0A2N3VGL5_9NOCA</name>
<feature type="transmembrane region" description="Helical" evidence="1">
    <location>
        <begin position="143"/>
        <end position="164"/>
    </location>
</feature>
<evidence type="ECO:0000256" key="1">
    <source>
        <dbReference type="SAM" id="Phobius"/>
    </source>
</evidence>
<feature type="transmembrane region" description="Helical" evidence="1">
    <location>
        <begin position="59"/>
        <end position="76"/>
    </location>
</feature>
<keyword evidence="3" id="KW-1185">Reference proteome</keyword>